<accession>A0A917Z924</accession>
<evidence type="ECO:0000313" key="4">
    <source>
        <dbReference type="Proteomes" id="UP000646523"/>
    </source>
</evidence>
<organism evidence="3 4">
    <name type="scientific">Nonomuraea cavernae</name>
    <dbReference type="NCBI Taxonomy" id="2045107"/>
    <lineage>
        <taxon>Bacteria</taxon>
        <taxon>Bacillati</taxon>
        <taxon>Actinomycetota</taxon>
        <taxon>Actinomycetes</taxon>
        <taxon>Streptosporangiales</taxon>
        <taxon>Streptosporangiaceae</taxon>
        <taxon>Nonomuraea</taxon>
    </lineage>
</organism>
<dbReference type="GO" id="GO:0005506">
    <property type="term" value="F:iron ion binding"/>
    <property type="evidence" value="ECO:0007669"/>
    <property type="project" value="InterPro"/>
</dbReference>
<dbReference type="SUPFAM" id="SSF117916">
    <property type="entry name" value="Fe-S cluster assembly (FSCA) domain-like"/>
    <property type="match status" value="1"/>
</dbReference>
<dbReference type="InterPro" id="IPR001075">
    <property type="entry name" value="NIF_FeS_clus_asmbl_NifU_C"/>
</dbReference>
<feature type="domain" description="NIF system FeS cluster assembly NifU C-terminal" evidence="2">
    <location>
        <begin position="94"/>
        <end position="145"/>
    </location>
</feature>
<proteinExistence type="predicted"/>
<name>A0A917Z924_9ACTN</name>
<evidence type="ECO:0000259" key="2">
    <source>
        <dbReference type="Pfam" id="PF01106"/>
    </source>
</evidence>
<sequence>MDDQELAGRLSRVDALLDEVTDARGVEFVEALLDVYGEALSRVMTVASAAGEGLAERLAADGLVSHLLLLHGLHPLDARTRIEQALRVARKRLGGGSADVVSVEPDVVRLRLRPARGGCRSSAATLTAALEQAVRAAAPEIEAVEIEVEDPPAPPVVVPVESLRRITGRDRPGTPAS</sequence>
<gene>
    <name evidence="3" type="ORF">GCM10012289_60640</name>
</gene>
<comment type="caution">
    <text evidence="3">The sequence shown here is derived from an EMBL/GenBank/DDBJ whole genome shotgun (WGS) entry which is preliminary data.</text>
</comment>
<protein>
    <recommendedName>
        <fullName evidence="2">NIF system FeS cluster assembly NifU C-terminal domain-containing protein</fullName>
    </recommendedName>
</protein>
<comment type="function">
    <text evidence="1">May be involved in the formation or repair of [Fe-S] clusters present in iron-sulfur proteins.</text>
</comment>
<evidence type="ECO:0000313" key="3">
    <source>
        <dbReference type="EMBL" id="GGO78505.1"/>
    </source>
</evidence>
<evidence type="ECO:0000256" key="1">
    <source>
        <dbReference type="ARBA" id="ARBA00049958"/>
    </source>
</evidence>
<dbReference type="AlphaFoldDB" id="A0A917Z924"/>
<dbReference type="GO" id="GO:0051536">
    <property type="term" value="F:iron-sulfur cluster binding"/>
    <property type="evidence" value="ECO:0007669"/>
    <property type="project" value="InterPro"/>
</dbReference>
<dbReference type="InterPro" id="IPR034904">
    <property type="entry name" value="FSCA_dom_sf"/>
</dbReference>
<keyword evidence="4" id="KW-1185">Reference proteome</keyword>
<dbReference type="Pfam" id="PF01106">
    <property type="entry name" value="NifU"/>
    <property type="match status" value="1"/>
</dbReference>
<reference evidence="3" key="1">
    <citation type="journal article" date="2014" name="Int. J. Syst. Evol. Microbiol.">
        <title>Complete genome sequence of Corynebacterium casei LMG S-19264T (=DSM 44701T), isolated from a smear-ripened cheese.</title>
        <authorList>
            <consortium name="US DOE Joint Genome Institute (JGI-PGF)"/>
            <person name="Walter F."/>
            <person name="Albersmeier A."/>
            <person name="Kalinowski J."/>
            <person name="Ruckert C."/>
        </authorList>
    </citation>
    <scope>NUCLEOTIDE SEQUENCE</scope>
    <source>
        <strain evidence="3">CGMCC 4.7368</strain>
    </source>
</reference>
<reference evidence="3" key="2">
    <citation type="submission" date="2020-09" db="EMBL/GenBank/DDBJ databases">
        <authorList>
            <person name="Sun Q."/>
            <person name="Zhou Y."/>
        </authorList>
    </citation>
    <scope>NUCLEOTIDE SEQUENCE</scope>
    <source>
        <strain evidence="3">CGMCC 4.7368</strain>
    </source>
</reference>
<dbReference type="Proteomes" id="UP000646523">
    <property type="component" value="Unassembled WGS sequence"/>
</dbReference>
<dbReference type="RefSeq" id="WP_189127618.1">
    <property type="nucleotide sequence ID" value="NZ_BMNH01000025.1"/>
</dbReference>
<dbReference type="EMBL" id="BMNH01000025">
    <property type="protein sequence ID" value="GGO78505.1"/>
    <property type="molecule type" value="Genomic_DNA"/>
</dbReference>
<dbReference type="Gene3D" id="3.30.300.130">
    <property type="entry name" value="Fe-S cluster assembly (FSCA)"/>
    <property type="match status" value="1"/>
</dbReference>
<dbReference type="GO" id="GO:0016226">
    <property type="term" value="P:iron-sulfur cluster assembly"/>
    <property type="evidence" value="ECO:0007669"/>
    <property type="project" value="InterPro"/>
</dbReference>